<comment type="caution">
    <text evidence="2">The sequence shown here is derived from an EMBL/GenBank/DDBJ whole genome shotgun (WGS) entry which is preliminary data.</text>
</comment>
<keyword evidence="3" id="KW-1185">Reference proteome</keyword>
<dbReference type="Proteomes" id="UP000241769">
    <property type="component" value="Unassembled WGS sequence"/>
</dbReference>
<accession>A0A2P6NUI9</accession>
<reference evidence="2 3" key="1">
    <citation type="journal article" date="2018" name="Genome Biol. Evol.">
        <title>Multiple Roots of Fruiting Body Formation in Amoebozoa.</title>
        <authorList>
            <person name="Hillmann F."/>
            <person name="Forbes G."/>
            <person name="Novohradska S."/>
            <person name="Ferling I."/>
            <person name="Riege K."/>
            <person name="Groth M."/>
            <person name="Westermann M."/>
            <person name="Marz M."/>
            <person name="Spaller T."/>
            <person name="Winckler T."/>
            <person name="Schaap P."/>
            <person name="Glockner G."/>
        </authorList>
    </citation>
    <scope>NUCLEOTIDE SEQUENCE [LARGE SCALE GENOMIC DNA]</scope>
    <source>
        <strain evidence="2 3">Jena</strain>
    </source>
</reference>
<dbReference type="EMBL" id="MDYQ01000019">
    <property type="protein sequence ID" value="PRP87631.1"/>
    <property type="molecule type" value="Genomic_DNA"/>
</dbReference>
<name>A0A2P6NUI9_9EUKA</name>
<organism evidence="2 3">
    <name type="scientific">Planoprotostelium fungivorum</name>
    <dbReference type="NCBI Taxonomy" id="1890364"/>
    <lineage>
        <taxon>Eukaryota</taxon>
        <taxon>Amoebozoa</taxon>
        <taxon>Evosea</taxon>
        <taxon>Variosea</taxon>
        <taxon>Cavosteliida</taxon>
        <taxon>Cavosteliaceae</taxon>
        <taxon>Planoprotostelium</taxon>
    </lineage>
</organism>
<feature type="region of interest" description="Disordered" evidence="1">
    <location>
        <begin position="108"/>
        <end position="132"/>
    </location>
</feature>
<gene>
    <name evidence="2" type="ORF">PROFUN_04658</name>
</gene>
<evidence type="ECO:0000256" key="1">
    <source>
        <dbReference type="SAM" id="MobiDB-lite"/>
    </source>
</evidence>
<proteinExistence type="predicted"/>
<protein>
    <submittedName>
        <fullName evidence="2">Uncharacterized protein</fullName>
    </submittedName>
</protein>
<evidence type="ECO:0000313" key="2">
    <source>
        <dbReference type="EMBL" id="PRP87631.1"/>
    </source>
</evidence>
<dbReference type="InParanoid" id="A0A2P6NUI9"/>
<sequence length="132" mass="14312">MIKSPELTATVITATVTLTTASTSGVMSQVLVNFTFNVEPPPSCACFTVDSGSCVLKAAHVKLDASFLSALSFWNSLRIKDGLNQPVGENQEWVFDHCTCDETASHLREAGTSEQESNNKRKDIVSMKVDRA</sequence>
<evidence type="ECO:0000313" key="3">
    <source>
        <dbReference type="Proteomes" id="UP000241769"/>
    </source>
</evidence>
<dbReference type="AlphaFoldDB" id="A0A2P6NUI9"/>